<dbReference type="EMBL" id="QGTR01000003">
    <property type="protein sequence ID" value="PWV99839.1"/>
    <property type="molecule type" value="Genomic_DNA"/>
</dbReference>
<dbReference type="CDD" id="cd01068">
    <property type="entry name" value="globin_sensor"/>
    <property type="match status" value="1"/>
</dbReference>
<evidence type="ECO:0000256" key="4">
    <source>
        <dbReference type="SAM" id="MobiDB-lite"/>
    </source>
</evidence>
<dbReference type="InterPro" id="IPR039379">
    <property type="entry name" value="Protoglobin_sensor_dom"/>
</dbReference>
<keyword evidence="8" id="KW-1185">Reference proteome</keyword>
<dbReference type="Pfam" id="PF11563">
    <property type="entry name" value="Protoglobin"/>
    <property type="match status" value="1"/>
</dbReference>
<evidence type="ECO:0000256" key="1">
    <source>
        <dbReference type="ARBA" id="ARBA00022500"/>
    </source>
</evidence>
<dbReference type="Gene3D" id="1.10.490.10">
    <property type="entry name" value="Globins"/>
    <property type="match status" value="1"/>
</dbReference>
<dbReference type="PROSITE" id="PS50111">
    <property type="entry name" value="CHEMOTAXIS_TRANSDUC_2"/>
    <property type="match status" value="1"/>
</dbReference>
<dbReference type="PANTHER" id="PTHR43531:SF11">
    <property type="entry name" value="METHYL-ACCEPTING CHEMOTAXIS PROTEIN 3"/>
    <property type="match status" value="1"/>
</dbReference>
<dbReference type="SMART" id="SM00283">
    <property type="entry name" value="MA"/>
    <property type="match status" value="1"/>
</dbReference>
<gene>
    <name evidence="7" type="ORF">DFR52_10336</name>
</gene>
<dbReference type="GO" id="GO:0020037">
    <property type="term" value="F:heme binding"/>
    <property type="evidence" value="ECO:0007669"/>
    <property type="project" value="InterPro"/>
</dbReference>
<dbReference type="GO" id="GO:0006935">
    <property type="term" value="P:chemotaxis"/>
    <property type="evidence" value="ECO:0007669"/>
    <property type="project" value="UniProtKB-KW"/>
</dbReference>
<name>A0A317PIL0_9HYPH</name>
<dbReference type="GO" id="GO:0019825">
    <property type="term" value="F:oxygen binding"/>
    <property type="evidence" value="ECO:0007669"/>
    <property type="project" value="InterPro"/>
</dbReference>
<feature type="region of interest" description="Disordered" evidence="4">
    <location>
        <begin position="542"/>
        <end position="570"/>
    </location>
</feature>
<keyword evidence="1" id="KW-0145">Chemotaxis</keyword>
<dbReference type="PRINTS" id="PR00260">
    <property type="entry name" value="CHEMTRNSDUCR"/>
</dbReference>
<feature type="domain" description="HAMP" evidence="6">
    <location>
        <begin position="237"/>
        <end position="280"/>
    </location>
</feature>
<dbReference type="InterPro" id="IPR051310">
    <property type="entry name" value="MCP_chemotaxis"/>
</dbReference>
<dbReference type="InterPro" id="IPR003660">
    <property type="entry name" value="HAMP_dom"/>
</dbReference>
<dbReference type="SUPFAM" id="SSF58104">
    <property type="entry name" value="Methyl-accepting chemotaxis protein (MCP) signaling domain"/>
    <property type="match status" value="1"/>
</dbReference>
<dbReference type="AlphaFoldDB" id="A0A317PIL0"/>
<dbReference type="Gene3D" id="1.10.287.950">
    <property type="entry name" value="Methyl-accepting chemotaxis protein"/>
    <property type="match status" value="1"/>
</dbReference>
<dbReference type="InterPro" id="IPR004090">
    <property type="entry name" value="Chemotax_Me-accpt_rcpt"/>
</dbReference>
<reference evidence="7 8" key="1">
    <citation type="submission" date="2018-05" db="EMBL/GenBank/DDBJ databases">
        <title>Genomic Encyclopedia of Type Strains, Phase IV (KMG-IV): sequencing the most valuable type-strain genomes for metagenomic binning, comparative biology and taxonomic classification.</title>
        <authorList>
            <person name="Goeker M."/>
        </authorList>
    </citation>
    <scope>NUCLEOTIDE SEQUENCE [LARGE SCALE GENOMIC DNA]</scope>
    <source>
        <strain evidence="7 8">DSM 16791</strain>
    </source>
</reference>
<dbReference type="InterPro" id="IPR012292">
    <property type="entry name" value="Globin/Proto"/>
</dbReference>
<keyword evidence="3" id="KW-0807">Transducer</keyword>
<dbReference type="PANTHER" id="PTHR43531">
    <property type="entry name" value="PROTEIN ICFG"/>
    <property type="match status" value="1"/>
</dbReference>
<organism evidence="7 8">
    <name type="scientific">Hoeflea marina</name>
    <dbReference type="NCBI Taxonomy" id="274592"/>
    <lineage>
        <taxon>Bacteria</taxon>
        <taxon>Pseudomonadati</taxon>
        <taxon>Pseudomonadota</taxon>
        <taxon>Alphaproteobacteria</taxon>
        <taxon>Hyphomicrobiales</taxon>
        <taxon>Rhizobiaceae</taxon>
        <taxon>Hoeflea</taxon>
    </lineage>
</organism>
<proteinExistence type="inferred from homology"/>
<protein>
    <submittedName>
        <fullName evidence="7">Methyl-accepting chemotaxis protein</fullName>
    </submittedName>
</protein>
<dbReference type="GO" id="GO:0007165">
    <property type="term" value="P:signal transduction"/>
    <property type="evidence" value="ECO:0007669"/>
    <property type="project" value="UniProtKB-KW"/>
</dbReference>
<evidence type="ECO:0000313" key="8">
    <source>
        <dbReference type="Proteomes" id="UP000246352"/>
    </source>
</evidence>
<feature type="domain" description="Methyl-accepting transducer" evidence="5">
    <location>
        <begin position="285"/>
        <end position="514"/>
    </location>
</feature>
<dbReference type="InterPro" id="IPR004089">
    <property type="entry name" value="MCPsignal_dom"/>
</dbReference>
<evidence type="ECO:0000259" key="6">
    <source>
        <dbReference type="PROSITE" id="PS50885"/>
    </source>
</evidence>
<evidence type="ECO:0000313" key="7">
    <source>
        <dbReference type="EMBL" id="PWV99839.1"/>
    </source>
</evidence>
<comment type="similarity">
    <text evidence="2">Belongs to the methyl-accepting chemotaxis (MCP) protein family.</text>
</comment>
<evidence type="ECO:0000259" key="5">
    <source>
        <dbReference type="PROSITE" id="PS50111"/>
    </source>
</evidence>
<sequence length="570" mass="60408">MAWVNARDGSASGSRITTLPAMEAESDIRSANRDNCVTQVHTRTRDQAAAEGLQARLGVLGLGPANGDRLRQMRPMIEEEARAALTGFFERLQNTPEIAGLFSSGRQIDRLQELESAHWSILSDGRFDTLYAERSVILAEVRQRIGLEAGWSISGHALVLERVIRRLVSEERSGLFSILGRKAGRAGLADRIVDVVKATLLDIDTQVSQRLRDEARTLTVNHQLAMQADHDRIDASLGRAIESLASGDLDARVDPDAAGVHAAMAGRLNDAIAMLSDMLADTATDLDRVETVNGRLTGETGVLARQVSEAGARVSESRSALAGISGRIRVTAEETRKAEGVIAVARQSAEKSDRIVASAIDAMAGAERSAGQIGKIIGAIDEIAFQTNLLALNAGIEAARAGDAGRGFAVVAAEVRALAQRSAGAANEIKDLVSGTRAEVGRGVSLVSDTRSAISELTEQVARISEAVGGVSADAGAQALEMDRLNADLGQASEALSRDGLRVSTVSETGGDLQGLIVELGERIRRYREGRHAGFETVQISSSRRASATVPTGAPLERSSTDHRRAGIAR</sequence>
<dbReference type="GO" id="GO:0016020">
    <property type="term" value="C:membrane"/>
    <property type="evidence" value="ECO:0007669"/>
    <property type="project" value="InterPro"/>
</dbReference>
<dbReference type="Pfam" id="PF00015">
    <property type="entry name" value="MCPsignal"/>
    <property type="match status" value="1"/>
</dbReference>
<evidence type="ECO:0000256" key="3">
    <source>
        <dbReference type="PROSITE-ProRule" id="PRU00284"/>
    </source>
</evidence>
<dbReference type="InterPro" id="IPR044398">
    <property type="entry name" value="Globin-sensor_dom"/>
</dbReference>
<feature type="compositionally biased region" description="Basic and acidic residues" evidence="4">
    <location>
        <begin position="559"/>
        <end position="570"/>
    </location>
</feature>
<comment type="caution">
    <text evidence="7">The sequence shown here is derived from an EMBL/GenBank/DDBJ whole genome shotgun (WGS) entry which is preliminary data.</text>
</comment>
<accession>A0A317PIL0</accession>
<evidence type="ECO:0000256" key="2">
    <source>
        <dbReference type="ARBA" id="ARBA00029447"/>
    </source>
</evidence>
<dbReference type="SUPFAM" id="SSF46458">
    <property type="entry name" value="Globin-like"/>
    <property type="match status" value="1"/>
</dbReference>
<dbReference type="InterPro" id="IPR009050">
    <property type="entry name" value="Globin-like_sf"/>
</dbReference>
<dbReference type="GO" id="GO:0004888">
    <property type="term" value="F:transmembrane signaling receptor activity"/>
    <property type="evidence" value="ECO:0007669"/>
    <property type="project" value="InterPro"/>
</dbReference>
<dbReference type="PROSITE" id="PS50885">
    <property type="entry name" value="HAMP"/>
    <property type="match status" value="1"/>
</dbReference>
<dbReference type="Proteomes" id="UP000246352">
    <property type="component" value="Unassembled WGS sequence"/>
</dbReference>